<dbReference type="KEGG" id="vg:77935021"/>
<proteinExistence type="predicted"/>
<dbReference type="Proteomes" id="UP000828391">
    <property type="component" value="Segment"/>
</dbReference>
<accession>A0AAE9C6F0</accession>
<protein>
    <submittedName>
        <fullName evidence="1">Uncharacterized protein</fullName>
    </submittedName>
</protein>
<organism evidence="1 2">
    <name type="scientific">Pseudomonas phage vB_PaeP_TUMS_P121</name>
    <dbReference type="NCBI Taxonomy" id="2873372"/>
    <lineage>
        <taxon>Viruses</taxon>
        <taxon>Duplodnaviria</taxon>
        <taxon>Heunggongvirae</taxon>
        <taxon>Uroviricota</taxon>
        <taxon>Caudoviricetes</taxon>
        <taxon>Schitoviridae</taxon>
        <taxon>Migulavirinae</taxon>
        <taxon>Litunavirus</taxon>
        <taxon>Litunavirus P121</taxon>
    </lineage>
</organism>
<evidence type="ECO:0000313" key="2">
    <source>
        <dbReference type="Proteomes" id="UP000828391"/>
    </source>
</evidence>
<sequence length="98" mass="11921">MRTIAQLIKLGLEYYMEHESPPYMCYVLADMFDRKQITQEERTLCKEWVYEKIPSYSPPIVLGYLNIAGLPDTKENWFQFFVWAYYDLIKRNHHEHQP</sequence>
<keyword evidence="2" id="KW-1185">Reference proteome</keyword>
<dbReference type="EMBL" id="MZ955867">
    <property type="protein sequence ID" value="UEP18718.1"/>
    <property type="molecule type" value="Genomic_DNA"/>
</dbReference>
<dbReference type="RefSeq" id="YP_010659058.1">
    <property type="nucleotide sequence ID" value="NC_070863.1"/>
</dbReference>
<name>A0AAE9C6F0_9CAUD</name>
<evidence type="ECO:0000313" key="1">
    <source>
        <dbReference type="EMBL" id="UEP18718.1"/>
    </source>
</evidence>
<dbReference type="GeneID" id="77935021"/>
<reference evidence="1 2" key="1">
    <citation type="submission" date="2021-08" db="EMBL/GenBank/DDBJ databases">
        <title>Isolation, characterization and genome analysis of Pseudomonas phage vB_PaeP_TUMS_P121.</title>
        <authorList>
            <person name="Kamyab H."/>
            <person name="Torkashvand N."/>
            <person name="Shahverdi A.R."/>
            <person name="Khoshayand M.R."/>
            <person name="Sharifzadeh M."/>
            <person name="Sepehrizadeh Z."/>
        </authorList>
    </citation>
    <scope>NUCLEOTIDE SEQUENCE [LARGE SCALE GENOMIC DNA]</scope>
</reference>